<evidence type="ECO:0000313" key="16">
    <source>
        <dbReference type="RefSeq" id="XP_033819250.1"/>
    </source>
</evidence>
<dbReference type="RefSeq" id="XP_033819250.1">
    <property type="nucleotide sequence ID" value="XM_033963359.1"/>
</dbReference>
<keyword evidence="7" id="KW-0411">Iron-sulfur</keyword>
<dbReference type="Pfam" id="PF09243">
    <property type="entry name" value="Rsm22"/>
    <property type="match status" value="1"/>
</dbReference>
<dbReference type="GO" id="GO:0006412">
    <property type="term" value="P:translation"/>
    <property type="evidence" value="ECO:0007669"/>
    <property type="project" value="InterPro"/>
</dbReference>
<comment type="similarity">
    <text evidence="10">Belongs to the methyltransferase superfamily. Rsm22 family.</text>
</comment>
<keyword evidence="3" id="KW-0949">S-adenosyl-L-methionine</keyword>
<evidence type="ECO:0000256" key="3">
    <source>
        <dbReference type="ARBA" id="ARBA00022691"/>
    </source>
</evidence>
<dbReference type="GO" id="GO:0008168">
    <property type="term" value="F:methyltransferase activity"/>
    <property type="evidence" value="ECO:0007669"/>
    <property type="project" value="InterPro"/>
</dbReference>
<proteinExistence type="inferred from homology"/>
<dbReference type="GO" id="GO:0046872">
    <property type="term" value="F:metal ion binding"/>
    <property type="evidence" value="ECO:0007669"/>
    <property type="project" value="UniProtKB-KW"/>
</dbReference>
<dbReference type="GO" id="GO:0003735">
    <property type="term" value="F:structural constituent of ribosome"/>
    <property type="evidence" value="ECO:0007669"/>
    <property type="project" value="TreeGrafter"/>
</dbReference>
<dbReference type="OrthoDB" id="421327at2759"/>
<evidence type="ECO:0000256" key="13">
    <source>
        <dbReference type="ARBA" id="ARBA00081511"/>
    </source>
</evidence>
<dbReference type="KEGG" id="gsh:117369196"/>
<name>A0A6P8SJT2_GEOSA</name>
<dbReference type="InterPro" id="IPR052571">
    <property type="entry name" value="Mt_RNA_Methyltransferase"/>
</dbReference>
<feature type="compositionally biased region" description="Polar residues" evidence="14">
    <location>
        <begin position="474"/>
        <end position="483"/>
    </location>
</feature>
<evidence type="ECO:0000256" key="5">
    <source>
        <dbReference type="ARBA" id="ARBA00022946"/>
    </source>
</evidence>
<comment type="subunit">
    <text evidence="11">Associates with the mitochondrial ribosome (mitoribosome).</text>
</comment>
<evidence type="ECO:0000256" key="4">
    <source>
        <dbReference type="ARBA" id="ARBA00022723"/>
    </source>
</evidence>
<evidence type="ECO:0000256" key="1">
    <source>
        <dbReference type="ARBA" id="ARBA00004305"/>
    </source>
</evidence>
<keyword evidence="5" id="KW-0809">Transit peptide</keyword>
<gene>
    <name evidence="16" type="primary">METTL17</name>
</gene>
<keyword evidence="8" id="KW-0496">Mitochondrion</keyword>
<dbReference type="InterPro" id="IPR015324">
    <property type="entry name" value="Ribosomal_Rsm22-like"/>
</dbReference>
<keyword evidence="2" id="KW-0004">4Fe-4S</keyword>
<evidence type="ECO:0000256" key="8">
    <source>
        <dbReference type="ARBA" id="ARBA00023128"/>
    </source>
</evidence>
<dbReference type="GeneID" id="117369196"/>
<keyword evidence="6" id="KW-0408">Iron</keyword>
<feature type="region of interest" description="Disordered" evidence="14">
    <location>
        <begin position="464"/>
        <end position="483"/>
    </location>
</feature>
<evidence type="ECO:0000256" key="12">
    <source>
        <dbReference type="ARBA" id="ARBA00069745"/>
    </source>
</evidence>
<dbReference type="CTD" id="64745"/>
<dbReference type="PANTHER" id="PTHR13184">
    <property type="entry name" value="37S RIBOSOMAL PROTEIN S22"/>
    <property type="match status" value="1"/>
</dbReference>
<dbReference type="PANTHER" id="PTHR13184:SF5">
    <property type="entry name" value="METHYLTRANSFERASE-LIKE PROTEIN 17, MITOCHONDRIAL"/>
    <property type="match status" value="1"/>
</dbReference>
<evidence type="ECO:0000256" key="9">
    <source>
        <dbReference type="ARBA" id="ARBA00045681"/>
    </source>
</evidence>
<dbReference type="FunFam" id="3.40.50.150:FF:000196">
    <property type="entry name" value="methyltransferase-like protein 17, mitochondrial"/>
    <property type="match status" value="1"/>
</dbReference>
<dbReference type="GO" id="GO:0051539">
    <property type="term" value="F:4 iron, 4 sulfur cluster binding"/>
    <property type="evidence" value="ECO:0007669"/>
    <property type="project" value="UniProtKB-KW"/>
</dbReference>
<dbReference type="FunCoup" id="A0A6P8SJT2">
    <property type="interactions" value="2380"/>
</dbReference>
<comment type="subcellular location">
    <subcellularLocation>
        <location evidence="1">Mitochondrion matrix</location>
    </subcellularLocation>
</comment>
<comment type="function">
    <text evidence="9">Mitochondrial ribosome (mitoribosome) assembly factor. Binds at the interface of the head and body domains of the mitochondrial small ribosomal subunit (mt-SSU), occluding the mRNA channel and preventing compaction of the head domain towards the body. Probable inactive methyltransferase: retains the characteristic folding and ability to bind S-adenosyl-L-methionine, but it probably lost its methyltransferase activity.</text>
</comment>
<dbReference type="InterPro" id="IPR029063">
    <property type="entry name" value="SAM-dependent_MTases_sf"/>
</dbReference>
<dbReference type="AlphaFoldDB" id="A0A6P8SJT2"/>
<evidence type="ECO:0000256" key="11">
    <source>
        <dbReference type="ARBA" id="ARBA00062800"/>
    </source>
</evidence>
<dbReference type="GO" id="GO:0005763">
    <property type="term" value="C:mitochondrial small ribosomal subunit"/>
    <property type="evidence" value="ECO:0007669"/>
    <property type="project" value="TreeGrafter"/>
</dbReference>
<dbReference type="InParanoid" id="A0A6P8SJT2"/>
<evidence type="ECO:0000256" key="10">
    <source>
        <dbReference type="ARBA" id="ARBA00060800"/>
    </source>
</evidence>
<evidence type="ECO:0000256" key="6">
    <source>
        <dbReference type="ARBA" id="ARBA00023004"/>
    </source>
</evidence>
<evidence type="ECO:0000313" key="15">
    <source>
        <dbReference type="Proteomes" id="UP000515159"/>
    </source>
</evidence>
<dbReference type="SUPFAM" id="SSF53335">
    <property type="entry name" value="S-adenosyl-L-methionine-dependent methyltransferases"/>
    <property type="match status" value="1"/>
</dbReference>
<dbReference type="Gene3D" id="3.40.50.150">
    <property type="entry name" value="Vaccinia Virus protein VP39"/>
    <property type="match status" value="1"/>
</dbReference>
<evidence type="ECO:0000256" key="14">
    <source>
        <dbReference type="SAM" id="MobiDB-lite"/>
    </source>
</evidence>
<organism evidence="15 16">
    <name type="scientific">Geotrypetes seraphini</name>
    <name type="common">Gaboon caecilian</name>
    <name type="synonym">Caecilia seraphini</name>
    <dbReference type="NCBI Taxonomy" id="260995"/>
    <lineage>
        <taxon>Eukaryota</taxon>
        <taxon>Metazoa</taxon>
        <taxon>Chordata</taxon>
        <taxon>Craniata</taxon>
        <taxon>Vertebrata</taxon>
        <taxon>Euteleostomi</taxon>
        <taxon>Amphibia</taxon>
        <taxon>Gymnophiona</taxon>
        <taxon>Geotrypetes</taxon>
    </lineage>
</organism>
<keyword evidence="4" id="KW-0479">Metal-binding</keyword>
<dbReference type="GO" id="GO:0042274">
    <property type="term" value="P:ribosomal small subunit biogenesis"/>
    <property type="evidence" value="ECO:0007669"/>
    <property type="project" value="UniProtKB-ARBA"/>
</dbReference>
<keyword evidence="15" id="KW-1185">Reference proteome</keyword>
<sequence>MAGAASLACGRRSVRCASLAGFFGGGQTKARGAVGVKHRGLASAVFQVDNRSEFLQQVPHRKHPGVLHMKTVKLPQKLSDAAQLLVQSSSVKLLKEQVQALTNYLWSRKCPVEANELRAHACQLEEKFYKKIKPSVLECQSPDQEQELEEKLQQKVLTVLRKTTYHWQPVRYDEGQSLIYLASRLAGEFAALCRAFHEIRKQLPDFSPYSLLDFGSGVGSVTWAAHTTWGESIREYVCVDSSAAMNLLAECLMRGGSESQEMCIPGVHFRQFLPISPKVQFDLVVSAYSLNELPSRVDRISTVETLWRKTSGFLVLIENGTKEGHRMLMEARDAVLRAKDSVYHDSRPTYVFAPCPHQLPCPRLSQPVILPCSFIQTYEPLPFSWNGSVNREKFSFLIMSRAAPAVENEWPRITQELQRRTRHVHCSLCCSDGSHRHTVLTARKQGRDLYRCARASEWGDRLPVINSGMEGETGTDNAASEEV</sequence>
<protein>
    <recommendedName>
        <fullName evidence="12">Ribosome assembly protein METTL17, mitochondrial</fullName>
    </recommendedName>
    <alternativeName>
        <fullName evidence="13">Methyltransferase-like protein 17</fullName>
    </alternativeName>
</protein>
<accession>A0A6P8SJT2</accession>
<evidence type="ECO:0000256" key="7">
    <source>
        <dbReference type="ARBA" id="ARBA00023014"/>
    </source>
</evidence>
<evidence type="ECO:0000256" key="2">
    <source>
        <dbReference type="ARBA" id="ARBA00022485"/>
    </source>
</evidence>
<reference evidence="16" key="1">
    <citation type="submission" date="2025-08" db="UniProtKB">
        <authorList>
            <consortium name="RefSeq"/>
        </authorList>
    </citation>
    <scope>IDENTIFICATION</scope>
</reference>
<dbReference type="Proteomes" id="UP000515159">
    <property type="component" value="Chromosome 11"/>
</dbReference>